<dbReference type="InterPro" id="IPR004358">
    <property type="entry name" value="Sig_transdc_His_kin-like_C"/>
</dbReference>
<keyword evidence="5 11" id="KW-0418">Kinase</keyword>
<feature type="transmembrane region" description="Helical" evidence="8">
    <location>
        <begin position="139"/>
        <end position="161"/>
    </location>
</feature>
<dbReference type="AlphaFoldDB" id="A0A1N6DRQ1"/>
<feature type="transmembrane region" description="Helical" evidence="8">
    <location>
        <begin position="42"/>
        <end position="60"/>
    </location>
</feature>
<evidence type="ECO:0000313" key="11">
    <source>
        <dbReference type="EMBL" id="SIN73456.1"/>
    </source>
</evidence>
<dbReference type="PROSITE" id="PS50110">
    <property type="entry name" value="RESPONSE_REGULATORY"/>
    <property type="match status" value="1"/>
</dbReference>
<dbReference type="Pfam" id="PF02518">
    <property type="entry name" value="HATPase_c"/>
    <property type="match status" value="1"/>
</dbReference>
<dbReference type="SMART" id="SM00387">
    <property type="entry name" value="HATPase_c"/>
    <property type="match status" value="1"/>
</dbReference>
<dbReference type="PANTHER" id="PTHR43047">
    <property type="entry name" value="TWO-COMPONENT HISTIDINE PROTEIN KINASE"/>
    <property type="match status" value="1"/>
</dbReference>
<evidence type="ECO:0000259" key="10">
    <source>
        <dbReference type="PROSITE" id="PS50110"/>
    </source>
</evidence>
<dbReference type="Pfam" id="PF00072">
    <property type="entry name" value="Response_reg"/>
    <property type="match status" value="1"/>
</dbReference>
<keyword evidence="8" id="KW-0472">Membrane</keyword>
<feature type="domain" description="Response regulatory" evidence="10">
    <location>
        <begin position="481"/>
        <end position="595"/>
    </location>
</feature>
<keyword evidence="3 6" id="KW-0597">Phosphoprotein</keyword>
<dbReference type="InterPro" id="IPR003661">
    <property type="entry name" value="HisK_dim/P_dom"/>
</dbReference>
<dbReference type="STRING" id="536979.SAMN04488055_1025"/>
<evidence type="ECO:0000256" key="8">
    <source>
        <dbReference type="SAM" id="Phobius"/>
    </source>
</evidence>
<dbReference type="PANTHER" id="PTHR43047:SF72">
    <property type="entry name" value="OSMOSENSING HISTIDINE PROTEIN KINASE SLN1"/>
    <property type="match status" value="1"/>
</dbReference>
<dbReference type="Gene3D" id="3.30.565.10">
    <property type="entry name" value="Histidine kinase-like ATPase, C-terminal domain"/>
    <property type="match status" value="1"/>
</dbReference>
<dbReference type="CDD" id="cd00156">
    <property type="entry name" value="REC"/>
    <property type="match status" value="1"/>
</dbReference>
<feature type="transmembrane region" description="Helical" evidence="8">
    <location>
        <begin position="115"/>
        <end position="132"/>
    </location>
</feature>
<dbReference type="SUPFAM" id="SSF52172">
    <property type="entry name" value="CheY-like"/>
    <property type="match status" value="1"/>
</dbReference>
<dbReference type="GO" id="GO:0009927">
    <property type="term" value="F:histidine phosphotransfer kinase activity"/>
    <property type="evidence" value="ECO:0007669"/>
    <property type="project" value="TreeGrafter"/>
</dbReference>
<evidence type="ECO:0000256" key="5">
    <source>
        <dbReference type="ARBA" id="ARBA00022777"/>
    </source>
</evidence>
<keyword evidence="8" id="KW-1133">Transmembrane helix</keyword>
<sequence length="603" mass="67459">MRYPYNLTQVDIGKTYKWLVQGGIDKTEDLAEKARIKLTNNISLILAIISLAFGVIYYLVAGRIEFIIATNIEAVCFAFIIYLNHRGQPLWAGVVLQGIVTAAVIYFGVVFGKAIEVYVLAVFLCGGSLAFMKASVARYVFLCVGALVITAIELNKYYALIPSFTFTEQEFSFIKYSSVTVVIILTLFAIGYYVNNNNKLLKELNEQKEHLEDEVDIKTEDLRKVVNAKSIFIRELTHELRTPLNTILSIAQFKIKPDYVEDRTDSVNLYAACYNTLQIVNNTLDRFLLDNNRKPAIARQWININEFGKEMLQAFHYIAVSAEVELELYVAENMPRTVYEIEPYIRQIISNLLGNAIKYTTQGTTVKLHFSLAPAGDKWIVEVIDNGPGIPPEKQSVIFEEYARVGENAVEGTGVGLANSKSYAVLLGGDIEVRSSVNAPGETTEETVFTVTLPVIKFNDGSQPSTIKNYPIATVKFNGLTALLVEDDRMNRALQKRYLEDLGFTILEAVDGEKGLALAKEYHPDIIVTDVRMPVMNGRELLQHVRADAVIKDTPIIFCTGESGFDLNLELDPLSKCVPKPFSFSVLHRAIQELLLAELVSIK</sequence>
<keyword evidence="8" id="KW-0812">Transmembrane</keyword>
<dbReference type="EC" id="2.7.13.3" evidence="2"/>
<dbReference type="Gene3D" id="3.40.50.2300">
    <property type="match status" value="1"/>
</dbReference>
<feature type="transmembrane region" description="Helical" evidence="8">
    <location>
        <begin position="173"/>
        <end position="194"/>
    </location>
</feature>
<gene>
    <name evidence="11" type="ORF">SAMN04488055_1025</name>
</gene>
<dbReference type="SUPFAM" id="SSF55874">
    <property type="entry name" value="ATPase domain of HSP90 chaperone/DNA topoisomerase II/histidine kinase"/>
    <property type="match status" value="1"/>
</dbReference>
<feature type="coiled-coil region" evidence="7">
    <location>
        <begin position="194"/>
        <end position="228"/>
    </location>
</feature>
<dbReference type="InterPro" id="IPR036890">
    <property type="entry name" value="HATPase_C_sf"/>
</dbReference>
<dbReference type="CDD" id="cd00082">
    <property type="entry name" value="HisKA"/>
    <property type="match status" value="1"/>
</dbReference>
<dbReference type="InterPro" id="IPR036097">
    <property type="entry name" value="HisK_dim/P_sf"/>
</dbReference>
<dbReference type="InterPro" id="IPR001789">
    <property type="entry name" value="Sig_transdc_resp-reg_receiver"/>
</dbReference>
<feature type="domain" description="Histidine kinase" evidence="9">
    <location>
        <begin position="235"/>
        <end position="457"/>
    </location>
</feature>
<dbReference type="InterPro" id="IPR005467">
    <property type="entry name" value="His_kinase_dom"/>
</dbReference>
<dbReference type="OrthoDB" id="636661at2"/>
<dbReference type="SUPFAM" id="SSF47384">
    <property type="entry name" value="Homodimeric domain of signal transducing histidine kinase"/>
    <property type="match status" value="1"/>
</dbReference>
<dbReference type="InterPro" id="IPR003594">
    <property type="entry name" value="HATPase_dom"/>
</dbReference>
<comment type="catalytic activity">
    <reaction evidence="1">
        <text>ATP + protein L-histidine = ADP + protein N-phospho-L-histidine.</text>
        <dbReference type="EC" id="2.7.13.3"/>
    </reaction>
</comment>
<evidence type="ECO:0000256" key="3">
    <source>
        <dbReference type="ARBA" id="ARBA00022553"/>
    </source>
</evidence>
<dbReference type="PRINTS" id="PR00344">
    <property type="entry name" value="BCTRLSENSOR"/>
</dbReference>
<dbReference type="GO" id="GO:0000155">
    <property type="term" value="F:phosphorelay sensor kinase activity"/>
    <property type="evidence" value="ECO:0007669"/>
    <property type="project" value="InterPro"/>
</dbReference>
<dbReference type="PROSITE" id="PS50109">
    <property type="entry name" value="HIS_KIN"/>
    <property type="match status" value="1"/>
</dbReference>
<protein>
    <recommendedName>
        <fullName evidence="2">histidine kinase</fullName>
        <ecNumber evidence="2">2.7.13.3</ecNumber>
    </recommendedName>
</protein>
<name>A0A1N6DRQ1_9BACT</name>
<organism evidence="11 12">
    <name type="scientific">Chitinophaga niabensis</name>
    <dbReference type="NCBI Taxonomy" id="536979"/>
    <lineage>
        <taxon>Bacteria</taxon>
        <taxon>Pseudomonadati</taxon>
        <taxon>Bacteroidota</taxon>
        <taxon>Chitinophagia</taxon>
        <taxon>Chitinophagales</taxon>
        <taxon>Chitinophagaceae</taxon>
        <taxon>Chitinophaga</taxon>
    </lineage>
</organism>
<evidence type="ECO:0000259" key="9">
    <source>
        <dbReference type="PROSITE" id="PS50109"/>
    </source>
</evidence>
<keyword evidence="4" id="KW-0808">Transferase</keyword>
<evidence type="ECO:0000256" key="4">
    <source>
        <dbReference type="ARBA" id="ARBA00022679"/>
    </source>
</evidence>
<keyword evidence="12" id="KW-1185">Reference proteome</keyword>
<evidence type="ECO:0000256" key="6">
    <source>
        <dbReference type="PROSITE-ProRule" id="PRU00169"/>
    </source>
</evidence>
<keyword evidence="7" id="KW-0175">Coiled coil</keyword>
<dbReference type="EMBL" id="FSRA01000001">
    <property type="protein sequence ID" value="SIN73456.1"/>
    <property type="molecule type" value="Genomic_DNA"/>
</dbReference>
<evidence type="ECO:0000256" key="7">
    <source>
        <dbReference type="SAM" id="Coils"/>
    </source>
</evidence>
<dbReference type="InterPro" id="IPR011006">
    <property type="entry name" value="CheY-like_superfamily"/>
</dbReference>
<reference evidence="11 12" key="1">
    <citation type="submission" date="2016-11" db="EMBL/GenBank/DDBJ databases">
        <authorList>
            <person name="Jaros S."/>
            <person name="Januszkiewicz K."/>
            <person name="Wedrychowicz H."/>
        </authorList>
    </citation>
    <scope>NUCLEOTIDE SEQUENCE [LARGE SCALE GENOMIC DNA]</scope>
    <source>
        <strain evidence="11 12">DSM 24787</strain>
    </source>
</reference>
<dbReference type="GO" id="GO:0005886">
    <property type="term" value="C:plasma membrane"/>
    <property type="evidence" value="ECO:0007669"/>
    <property type="project" value="TreeGrafter"/>
</dbReference>
<dbReference type="Proteomes" id="UP000185003">
    <property type="component" value="Unassembled WGS sequence"/>
</dbReference>
<dbReference type="SMART" id="SM00448">
    <property type="entry name" value="REC"/>
    <property type="match status" value="1"/>
</dbReference>
<feature type="transmembrane region" description="Helical" evidence="8">
    <location>
        <begin position="90"/>
        <end position="109"/>
    </location>
</feature>
<accession>A0A1N6DRQ1</accession>
<feature type="modified residue" description="4-aspartylphosphate" evidence="6">
    <location>
        <position position="530"/>
    </location>
</feature>
<evidence type="ECO:0000256" key="2">
    <source>
        <dbReference type="ARBA" id="ARBA00012438"/>
    </source>
</evidence>
<evidence type="ECO:0000313" key="12">
    <source>
        <dbReference type="Proteomes" id="UP000185003"/>
    </source>
</evidence>
<dbReference type="RefSeq" id="WP_143197339.1">
    <property type="nucleotide sequence ID" value="NZ_FSRA01000001.1"/>
</dbReference>
<proteinExistence type="predicted"/>
<feature type="transmembrane region" description="Helical" evidence="8">
    <location>
        <begin position="66"/>
        <end position="83"/>
    </location>
</feature>
<evidence type="ECO:0000256" key="1">
    <source>
        <dbReference type="ARBA" id="ARBA00000085"/>
    </source>
</evidence>
<dbReference type="Gene3D" id="1.10.287.130">
    <property type="match status" value="1"/>
</dbReference>